<sequence length="1134" mass="123545">MSHALNALDHALRGDPSGLSFLEQTASIYVLDATKPGHPTTFGWWNFLNDALNEVERYEEGTASNNPAYASTTSAYPTSNRNVNPLDPHVRLLATITRRIARRPPSSDRRLIGTCLANASMTHMQLLANPETSRSLLQNNDHLREMDMGRIAAIVFDYSFHGKRRNDNMIHSAFSDAVAMEQLCGVIAANAVSTGPNAVRHLVSNWIVPSCESLPSLSVAAILSQVAMETMGKSCPLGVRAVVKDCVSSVFVKALGPLLVESLRESEEGVDEGDRTMLDAGENWNHRTAAIALKAFDAWCKATSVGAVQLQHIFASTNINVLEAIADALYANSERVIDGVSDLIDTLLKIDSLGNNLSPGLSIAQEIMSSALSSNNLFLAQQVVGENVKARLSILAEFISAVGLQRLRFSERQAKGDIAVCRCLTRTGARVLLESKDFISNGSLDVSLDGLLDLLFKSVLHPSVDICGIALEAFSGIAPSNNEISTRLLPYLQGKAIIPVQLRNDAQGYEDFVDFRNQFLIDALVACYTGCSAFYLQSCSAAVEEFCQATVSPHLPHQLEAALFCLVAVSDKATNATDKHSLNHHLEKVVAALKRNSFTTTSNPLVMAQMCRFIKGYALSLSRCQQTHVFEIASELALTSFNMSVIEYNKSSTIHAPCSLSPLSEASNALQKLLISAPSRFSAPTAMSALESAWKMPYHGKQIVIEDREMLCSGLCVVVASLPTDQWGAALYQLTQPIISCLIVAAKEADEKINERASILQRMANEVLLLAAVVRYFVRTEVPSRFDLLSDLLQKSWQVLTFIGTTYSTEEAIADSLGQLLKDSLSLYRSNNALSLLQEICSLARTVATKNLVSLPSFLSFVQSLIEIHGAKAEISTGFDNESAIIRGIIRQLMIVSYESVMSFSATREQQTSSSPQDYGAAPDIMSPMFNTLTTCAKHCPIFLLSVARDGREAGELVVSSVQASPGMLKAAEVEVSSSTIDFLIVLISKLNAVKLDHLDAEERKILASIVDKTNQIIRTDVVSSSVAAICGMAPQTVLAPLADLLQTLLKYSRWEDVEDQLASALTPYQFKLGNECKSVVIEVFRRCAEGSYPSSNFGDLIHDVWELHQTDDTDATAGGQVVHDFMTKYRSNR</sequence>
<evidence type="ECO:0000313" key="6">
    <source>
        <dbReference type="EMBL" id="KAL3802827.1"/>
    </source>
</evidence>
<dbReference type="InterPro" id="IPR011989">
    <property type="entry name" value="ARM-like"/>
</dbReference>
<comment type="similarity">
    <text evidence="2">Belongs to the importin beta family.</text>
</comment>
<evidence type="ECO:0008006" key="8">
    <source>
        <dbReference type="Google" id="ProtNLM"/>
    </source>
</evidence>
<dbReference type="PANTHER" id="PTHR12363">
    <property type="entry name" value="TRANSPORTIN 3 AND IMPORTIN 13"/>
    <property type="match status" value="1"/>
</dbReference>
<comment type="subcellular location">
    <subcellularLocation>
        <location evidence="1">Nucleus</location>
    </subcellularLocation>
</comment>
<evidence type="ECO:0000256" key="1">
    <source>
        <dbReference type="ARBA" id="ARBA00004123"/>
    </source>
</evidence>
<keyword evidence="4" id="KW-0539">Nucleus</keyword>
<reference evidence="6 7" key="1">
    <citation type="journal article" date="2020" name="G3 (Bethesda)">
        <title>Improved Reference Genome for Cyclotella cryptica CCMP332, a Model for Cell Wall Morphogenesis, Salinity Adaptation, and Lipid Production in Diatoms (Bacillariophyta).</title>
        <authorList>
            <person name="Roberts W.R."/>
            <person name="Downey K.M."/>
            <person name="Ruck E.C."/>
            <person name="Traller J.C."/>
            <person name="Alverson A.J."/>
        </authorList>
    </citation>
    <scope>NUCLEOTIDE SEQUENCE [LARGE SCALE GENOMIC DNA]</scope>
    <source>
        <strain evidence="6 7">CCMP332</strain>
    </source>
</reference>
<dbReference type="GO" id="GO:0005634">
    <property type="term" value="C:nucleus"/>
    <property type="evidence" value="ECO:0007669"/>
    <property type="project" value="UniProtKB-SubCell"/>
</dbReference>
<feature type="region of interest" description="Disordered" evidence="5">
    <location>
        <begin position="59"/>
        <end position="82"/>
    </location>
</feature>
<organism evidence="6 7">
    <name type="scientific">Cyclotella cryptica</name>
    <dbReference type="NCBI Taxonomy" id="29204"/>
    <lineage>
        <taxon>Eukaryota</taxon>
        <taxon>Sar</taxon>
        <taxon>Stramenopiles</taxon>
        <taxon>Ochrophyta</taxon>
        <taxon>Bacillariophyta</taxon>
        <taxon>Coscinodiscophyceae</taxon>
        <taxon>Thalassiosirophycidae</taxon>
        <taxon>Stephanodiscales</taxon>
        <taxon>Stephanodiscaceae</taxon>
        <taxon>Cyclotella</taxon>
    </lineage>
</organism>
<keyword evidence="7" id="KW-1185">Reference proteome</keyword>
<dbReference type="InterPro" id="IPR016024">
    <property type="entry name" value="ARM-type_fold"/>
</dbReference>
<dbReference type="InterPro" id="IPR051345">
    <property type="entry name" value="Importin_beta-like_NTR"/>
</dbReference>
<name>A0ABD3QQY5_9STRA</name>
<protein>
    <recommendedName>
        <fullName evidence="8">Exportin-1/Importin-beta-like domain-containing protein</fullName>
    </recommendedName>
</protein>
<feature type="compositionally biased region" description="Polar residues" evidence="5">
    <location>
        <begin position="62"/>
        <end position="82"/>
    </location>
</feature>
<evidence type="ECO:0000313" key="7">
    <source>
        <dbReference type="Proteomes" id="UP001516023"/>
    </source>
</evidence>
<proteinExistence type="inferred from homology"/>
<accession>A0ABD3QQY5</accession>
<comment type="caution">
    <text evidence="6">The sequence shown here is derived from an EMBL/GenBank/DDBJ whole genome shotgun (WGS) entry which is preliminary data.</text>
</comment>
<evidence type="ECO:0000256" key="2">
    <source>
        <dbReference type="ARBA" id="ARBA00007991"/>
    </source>
</evidence>
<dbReference type="AlphaFoldDB" id="A0ABD3QQY5"/>
<gene>
    <name evidence="6" type="ORF">HJC23_007604</name>
</gene>
<dbReference type="Proteomes" id="UP001516023">
    <property type="component" value="Unassembled WGS sequence"/>
</dbReference>
<evidence type="ECO:0000256" key="4">
    <source>
        <dbReference type="ARBA" id="ARBA00023242"/>
    </source>
</evidence>
<dbReference type="Gene3D" id="1.25.10.10">
    <property type="entry name" value="Leucine-rich Repeat Variant"/>
    <property type="match status" value="1"/>
</dbReference>
<dbReference type="SUPFAM" id="SSF48371">
    <property type="entry name" value="ARM repeat"/>
    <property type="match status" value="1"/>
</dbReference>
<dbReference type="EMBL" id="JABMIG020000017">
    <property type="protein sequence ID" value="KAL3802827.1"/>
    <property type="molecule type" value="Genomic_DNA"/>
</dbReference>
<keyword evidence="3" id="KW-0813">Transport</keyword>
<evidence type="ECO:0000256" key="3">
    <source>
        <dbReference type="ARBA" id="ARBA00022448"/>
    </source>
</evidence>
<evidence type="ECO:0000256" key="5">
    <source>
        <dbReference type="SAM" id="MobiDB-lite"/>
    </source>
</evidence>
<dbReference type="PANTHER" id="PTHR12363:SF33">
    <property type="entry name" value="IMPORTIN-13"/>
    <property type="match status" value="1"/>
</dbReference>